<dbReference type="MEROPS" id="M04.019"/>
<keyword evidence="10" id="KW-1133">Transmembrane helix</keyword>
<keyword evidence="10" id="KW-0472">Membrane</keyword>
<dbReference type="Gene3D" id="3.10.170.10">
    <property type="match status" value="1"/>
</dbReference>
<dbReference type="InterPro" id="IPR023612">
    <property type="entry name" value="Peptidase_M4"/>
</dbReference>
<dbReference type="SUPFAM" id="SSF49299">
    <property type="entry name" value="PKD domain"/>
    <property type="match status" value="6"/>
</dbReference>
<dbReference type="GO" id="GO:0004222">
    <property type="term" value="F:metalloendopeptidase activity"/>
    <property type="evidence" value="ECO:0007669"/>
    <property type="project" value="InterPro"/>
</dbReference>
<evidence type="ECO:0000256" key="7">
    <source>
        <dbReference type="ARBA" id="ARBA00023145"/>
    </source>
</evidence>
<keyword evidence="11" id="KW-0732">Signal</keyword>
<dbReference type="Pfam" id="PF02868">
    <property type="entry name" value="Peptidase_M4_C"/>
    <property type="match status" value="1"/>
</dbReference>
<keyword evidence="14" id="KW-1185">Reference proteome</keyword>
<gene>
    <name evidence="13" type="ordered locus">TERTU_3351</name>
</gene>
<evidence type="ECO:0000313" key="13">
    <source>
        <dbReference type="EMBL" id="ACR14598.1"/>
    </source>
</evidence>
<dbReference type="STRING" id="377629.TERTU_3351"/>
<dbReference type="Pfam" id="PF18911">
    <property type="entry name" value="PKD_4"/>
    <property type="match status" value="6"/>
</dbReference>
<evidence type="ECO:0000256" key="3">
    <source>
        <dbReference type="ARBA" id="ARBA00022723"/>
    </source>
</evidence>
<feature type="domain" description="PKD" evidence="12">
    <location>
        <begin position="603"/>
        <end position="652"/>
    </location>
</feature>
<comment type="similarity">
    <text evidence="1">Belongs to the peptidase M4 family.</text>
</comment>
<dbReference type="InterPro" id="IPR045474">
    <property type="entry name" value="GEVED"/>
</dbReference>
<feature type="signal peptide" evidence="11">
    <location>
        <begin position="1"/>
        <end position="25"/>
    </location>
</feature>
<keyword evidence="10" id="KW-0812">Transmembrane</keyword>
<dbReference type="InterPro" id="IPR022409">
    <property type="entry name" value="PKD/Chitinase_dom"/>
</dbReference>
<dbReference type="Proteomes" id="UP000009080">
    <property type="component" value="Chromosome"/>
</dbReference>
<dbReference type="eggNOG" id="COG3291">
    <property type="taxonomic scope" value="Bacteria"/>
</dbReference>
<evidence type="ECO:0000256" key="2">
    <source>
        <dbReference type="ARBA" id="ARBA00022670"/>
    </source>
</evidence>
<feature type="active site" evidence="8">
    <location>
        <position position="375"/>
    </location>
</feature>
<dbReference type="KEGG" id="ttu:TERTU_3351"/>
<name>C5BQL4_TERTT</name>
<evidence type="ECO:0000256" key="8">
    <source>
        <dbReference type="PIRSR" id="PIRSR623612-1"/>
    </source>
</evidence>
<dbReference type="PROSITE" id="PS50093">
    <property type="entry name" value="PKD"/>
    <property type="match status" value="6"/>
</dbReference>
<feature type="domain" description="PKD" evidence="12">
    <location>
        <begin position="888"/>
        <end position="939"/>
    </location>
</feature>
<dbReference type="InterPro" id="IPR027268">
    <property type="entry name" value="Peptidase_M4/M1_CTD_sf"/>
</dbReference>
<dbReference type="Pfam" id="PF01447">
    <property type="entry name" value="Peptidase_M4"/>
    <property type="match status" value="1"/>
</dbReference>
<dbReference type="EMBL" id="CP001614">
    <property type="protein sequence ID" value="ACR14598.1"/>
    <property type="molecule type" value="Genomic_DNA"/>
</dbReference>
<protein>
    <submittedName>
        <fullName evidence="13">Metalloprotease III</fullName>
    </submittedName>
</protein>
<feature type="domain" description="PKD" evidence="12">
    <location>
        <begin position="816"/>
        <end position="863"/>
    </location>
</feature>
<dbReference type="Pfam" id="PF20009">
    <property type="entry name" value="GEVED"/>
    <property type="match status" value="1"/>
</dbReference>
<evidence type="ECO:0000256" key="1">
    <source>
        <dbReference type="ARBA" id="ARBA00009388"/>
    </source>
</evidence>
<dbReference type="Gene3D" id="1.10.390.10">
    <property type="entry name" value="Neutral Protease Domain 2"/>
    <property type="match status" value="1"/>
</dbReference>
<feature type="chain" id="PRO_5002948827" evidence="11">
    <location>
        <begin position="26"/>
        <end position="1430"/>
    </location>
</feature>
<dbReference type="InterPro" id="IPR000601">
    <property type="entry name" value="PKD_dom"/>
</dbReference>
<evidence type="ECO:0000256" key="10">
    <source>
        <dbReference type="SAM" id="Phobius"/>
    </source>
</evidence>
<feature type="domain" description="PKD" evidence="12">
    <location>
        <begin position="1244"/>
        <end position="1289"/>
    </location>
</feature>
<evidence type="ECO:0000259" key="12">
    <source>
        <dbReference type="PROSITE" id="PS50093"/>
    </source>
</evidence>
<evidence type="ECO:0000256" key="11">
    <source>
        <dbReference type="SAM" id="SignalP"/>
    </source>
</evidence>
<dbReference type="Gene3D" id="2.60.40.10">
    <property type="entry name" value="Immunoglobulins"/>
    <property type="match status" value="6"/>
</dbReference>
<keyword evidence="7" id="KW-0865">Zymogen</keyword>
<dbReference type="Gene3D" id="3.10.450.40">
    <property type="match status" value="1"/>
</dbReference>
<evidence type="ECO:0000256" key="5">
    <source>
        <dbReference type="ARBA" id="ARBA00022833"/>
    </source>
</evidence>
<feature type="domain" description="PKD" evidence="12">
    <location>
        <begin position="997"/>
        <end position="1033"/>
    </location>
</feature>
<dbReference type="SMART" id="SM00089">
    <property type="entry name" value="PKD"/>
    <property type="match status" value="5"/>
</dbReference>
<dbReference type="InterPro" id="IPR001570">
    <property type="entry name" value="Peptidase_M4_C_domain"/>
</dbReference>
<proteinExistence type="inferred from homology"/>
<dbReference type="GO" id="GO:0006508">
    <property type="term" value="P:proteolysis"/>
    <property type="evidence" value="ECO:0007669"/>
    <property type="project" value="UniProtKB-KW"/>
</dbReference>
<feature type="active site" description="Proton donor" evidence="8">
    <location>
        <position position="462"/>
    </location>
</feature>
<evidence type="ECO:0000313" key="14">
    <source>
        <dbReference type="Proteomes" id="UP000009080"/>
    </source>
</evidence>
<feature type="transmembrane region" description="Helical" evidence="10">
    <location>
        <begin position="1403"/>
        <end position="1421"/>
    </location>
</feature>
<sequence length="1430" mass="157492">MPFTRQLLALVTLGAATVVSGHLQAAELVPLFNNSHLSEPGGVMLSKPATAAPAARLKTLLGVDDEVSIERSASVVSGHYTSERFVVSYQGIQLLDLSAVLVTDSNGDIVQGYGAIPSDLHADLGDLTPLTKEALQNALLKQVGEYQSKAPQPRRIINSEVTQAIYIDADNKAHHVIVMRVFSDSDGQDPQSLRWLVDAATGQLLEEQNLLQHERVGGAGPSGNGKVSAPEYRAEDGTLTPPETFMVERQQEGIHTLCYFKADNVETRSAEHESDTGGLSDEPYKYDCAQSTRNAYKNINTALSPLNDAHYRGQVTSRMFEDYLGHKPYFDQNIVQYVHYGKSYDNAFYEDGAVYFGDGGYLYYPLVSLNTVAHEIAHGYTAGYGSDGAEKLMRRGQAQSINEAFSDIAGEAAEFYLTGANDWLVGEDTWPQEHPVRYMNNPTLDDKSVDHIDQYTNGMDGHFGSGIFNKAFFALATNARDPNGPWDTELAFYAFALANKSCWVADSEFTDAADCVMRQASAVAQALQKKNVTAADGSAWTEQTLANQIRKAFTTVGIELQTSSGIAANFNSHSAFLQLSTLNTSQYDGQPLSEAQSQNGWQYHWDFGDGTPLVSGFNASHTYIAANTYTVALLITSPSGAEDEITRVVTIEEDYCQPTEPATEDYWIRQVAIAGEVRNLPLAGYTDATATPLSLAAGKPLRYSVQLGAEFQSEEQSRVLGVWLDKNNDGQFALSERLSIDSVDWSISKVSDFVGETGKTYRVRLTASDDARKTPSCGASQGGATVDLAVTWAEAPPKSLVWLDQTTLNETRFTVSTNDERVTSYLWNFGDGTTSTEKNPTHAFAQTGSYSVELMAKNGQGNALYHQQRQVEFRTVTTPYFFYQMLEGLTVRFSNHSSFPAGSTFLWDFGDGSTSSEESPEHTYAAAGNYAIKLTITNTDVPQGITDTGSVVVGSDQPGNTSFTATTMRIYDGMHAVKFQFKLNHTPQDKHSEDWEYVWQFGDGSEGNNSSSYTSTSIIHNYTQAGTFTAKLTFRYKQRIGSGENDWQWYEKDFELPVSLLENQPNAYCNATGDVTFEHIENVSINGVDYATNPRGGLINPDEPILLHPENNTYYIQAGYEGEISPARYHMWLDINQDFWFGGESQDTESNEYVLNRLDYLDRSSGRGFISGFFDLPELATAAGTYFSQLRILQQYESFYSSSVSPCANYPEDGYNTGEIEDYRVKWVVPATPVVTHTLNKKRVVFTNTTTARNDVLWLWDFGDGETSALRNPTHNYSADGTYLVNLKIQGSDTTPLGEWQTSLTISSEPEPVPTELVLNVAMQDNLMTYNITGSRYPAGSTVEIDFGDNKKSANPTGTHEYRTAGTYTVTLTVTNADYPEGKQTSRSVVVPLPPQPPKSKSGGGSLGGGFLFLLAITMLSRTRKDKRRY</sequence>
<evidence type="ECO:0000256" key="4">
    <source>
        <dbReference type="ARBA" id="ARBA00022801"/>
    </source>
</evidence>
<dbReference type="eggNOG" id="COG3227">
    <property type="taxonomic scope" value="Bacteria"/>
</dbReference>
<dbReference type="InterPro" id="IPR013856">
    <property type="entry name" value="Peptidase_M4_domain"/>
</dbReference>
<keyword evidence="6 13" id="KW-0482">Metalloprotease</keyword>
<dbReference type="InterPro" id="IPR013783">
    <property type="entry name" value="Ig-like_fold"/>
</dbReference>
<dbReference type="PANTHER" id="PTHR33794">
    <property type="entry name" value="BACILLOLYSIN"/>
    <property type="match status" value="1"/>
</dbReference>
<dbReference type="SUPFAM" id="SSF55486">
    <property type="entry name" value="Metalloproteases ('zincins'), catalytic domain"/>
    <property type="match status" value="1"/>
</dbReference>
<keyword evidence="4" id="KW-0378">Hydrolase</keyword>
<dbReference type="PRINTS" id="PR00730">
    <property type="entry name" value="THERMOLYSIN"/>
</dbReference>
<accession>C5BQL4</accession>
<keyword evidence="5" id="KW-0862">Zinc</keyword>
<dbReference type="PANTHER" id="PTHR33794:SF1">
    <property type="entry name" value="BACILLOLYSIN"/>
    <property type="match status" value="1"/>
</dbReference>
<dbReference type="HOGENOM" id="CLU_252503_0_0_6"/>
<feature type="domain" description="PKD" evidence="12">
    <location>
        <begin position="1328"/>
        <end position="1377"/>
    </location>
</feature>
<reference evidence="13 14" key="1">
    <citation type="journal article" date="2009" name="PLoS ONE">
        <title>The complete genome of Teredinibacter turnerae T7901: an intracellular endosymbiont of marine wood-boring bivalves (shipworms).</title>
        <authorList>
            <person name="Yang J.C."/>
            <person name="Madupu R."/>
            <person name="Durkin A.S."/>
            <person name="Ekborg N.A."/>
            <person name="Pedamallu C.S."/>
            <person name="Hostetler J.B."/>
            <person name="Radune D."/>
            <person name="Toms B.S."/>
            <person name="Henrissat B."/>
            <person name="Coutinho P.M."/>
            <person name="Schwarz S."/>
            <person name="Field L."/>
            <person name="Trindade-Silva A.E."/>
            <person name="Soares C.A.G."/>
            <person name="Elshahawi S."/>
            <person name="Hanora A."/>
            <person name="Schmidt E.W."/>
            <person name="Haygood M.G."/>
            <person name="Posfai J."/>
            <person name="Benner J."/>
            <person name="Madinger C."/>
            <person name="Nove J."/>
            <person name="Anton B."/>
            <person name="Chaudhary K."/>
            <person name="Foster J."/>
            <person name="Holman A."/>
            <person name="Kumar S."/>
            <person name="Lessard P.A."/>
            <person name="Luyten Y.A."/>
            <person name="Slatko B."/>
            <person name="Wood N."/>
            <person name="Wu B."/>
            <person name="Teplitski M."/>
            <person name="Mougous J.D."/>
            <person name="Ward N."/>
            <person name="Eisen J.A."/>
            <person name="Badger J.H."/>
            <person name="Distel D.L."/>
        </authorList>
    </citation>
    <scope>NUCLEOTIDE SEQUENCE [LARGE SCALE GENOMIC DNA]</scope>
    <source>
        <strain evidence="14">ATCC 39867 / T7901</strain>
    </source>
</reference>
<dbReference type="InterPro" id="IPR035986">
    <property type="entry name" value="PKD_dom_sf"/>
</dbReference>
<keyword evidence="2" id="KW-0645">Protease</keyword>
<dbReference type="GO" id="GO:0046872">
    <property type="term" value="F:metal ion binding"/>
    <property type="evidence" value="ECO:0007669"/>
    <property type="project" value="UniProtKB-KW"/>
</dbReference>
<feature type="region of interest" description="Disordered" evidence="9">
    <location>
        <begin position="1380"/>
        <end position="1405"/>
    </location>
</feature>
<dbReference type="InterPro" id="IPR050728">
    <property type="entry name" value="Zinc_Metalloprotease_M4"/>
</dbReference>
<dbReference type="CDD" id="cd00146">
    <property type="entry name" value="PKD"/>
    <property type="match status" value="5"/>
</dbReference>
<evidence type="ECO:0000256" key="9">
    <source>
        <dbReference type="SAM" id="MobiDB-lite"/>
    </source>
</evidence>
<evidence type="ECO:0000256" key="6">
    <source>
        <dbReference type="ARBA" id="ARBA00023049"/>
    </source>
</evidence>
<organism evidence="13 14">
    <name type="scientific">Teredinibacter turnerae (strain ATCC 39867 / T7901)</name>
    <dbReference type="NCBI Taxonomy" id="377629"/>
    <lineage>
        <taxon>Bacteria</taxon>
        <taxon>Pseudomonadati</taxon>
        <taxon>Pseudomonadota</taxon>
        <taxon>Gammaproteobacteria</taxon>
        <taxon>Cellvibrionales</taxon>
        <taxon>Cellvibrionaceae</taxon>
        <taxon>Teredinibacter</taxon>
    </lineage>
</organism>
<keyword evidence="3" id="KW-0479">Metal-binding</keyword>